<keyword evidence="3" id="KW-1185">Reference proteome</keyword>
<evidence type="ECO:0000313" key="2">
    <source>
        <dbReference type="EMBL" id="BBO67884.1"/>
    </source>
</evidence>
<dbReference type="InterPro" id="IPR008271">
    <property type="entry name" value="Ser/Thr_kinase_AS"/>
</dbReference>
<dbReference type="InterPro" id="IPR052898">
    <property type="entry name" value="ACAD10-like"/>
</dbReference>
<dbReference type="KEGG" id="dalk:DSCA_18140"/>
<reference evidence="2 3" key="1">
    <citation type="submission" date="2019-11" db="EMBL/GenBank/DDBJ databases">
        <title>Comparative genomics of hydrocarbon-degrading Desulfosarcina strains.</title>
        <authorList>
            <person name="Watanabe M."/>
            <person name="Kojima H."/>
            <person name="Fukui M."/>
        </authorList>
    </citation>
    <scope>NUCLEOTIDE SEQUENCE [LARGE SCALE GENOMIC DNA]</scope>
    <source>
        <strain evidence="2 3">PL12</strain>
    </source>
</reference>
<name>A0A5K7YNG9_9BACT</name>
<feature type="domain" description="Aminoglycoside phosphotransferase" evidence="1">
    <location>
        <begin position="37"/>
        <end position="266"/>
    </location>
</feature>
<accession>A0A5K7YNG9</accession>
<proteinExistence type="predicted"/>
<evidence type="ECO:0000313" key="3">
    <source>
        <dbReference type="Proteomes" id="UP000427906"/>
    </source>
</evidence>
<dbReference type="RefSeq" id="WP_155316097.1">
    <property type="nucleotide sequence ID" value="NZ_AP021874.1"/>
</dbReference>
<dbReference type="CDD" id="cd05154">
    <property type="entry name" value="ACAD10_11_N-like"/>
    <property type="match status" value="1"/>
</dbReference>
<dbReference type="Gene3D" id="3.90.1200.10">
    <property type="match status" value="1"/>
</dbReference>
<protein>
    <submittedName>
        <fullName evidence="2">Phosphotransferase family protein</fullName>
    </submittedName>
</protein>
<evidence type="ECO:0000259" key="1">
    <source>
        <dbReference type="Pfam" id="PF01636"/>
    </source>
</evidence>
<dbReference type="InterPro" id="IPR011009">
    <property type="entry name" value="Kinase-like_dom_sf"/>
</dbReference>
<dbReference type="Pfam" id="PF01636">
    <property type="entry name" value="APH"/>
    <property type="match status" value="1"/>
</dbReference>
<dbReference type="PROSITE" id="PS00108">
    <property type="entry name" value="PROTEIN_KINASE_ST"/>
    <property type="match status" value="1"/>
</dbReference>
<dbReference type="EMBL" id="AP021874">
    <property type="protein sequence ID" value="BBO67884.1"/>
    <property type="molecule type" value="Genomic_DNA"/>
</dbReference>
<organism evidence="2 3">
    <name type="scientific">Desulfosarcina alkanivorans</name>
    <dbReference type="NCBI Taxonomy" id="571177"/>
    <lineage>
        <taxon>Bacteria</taxon>
        <taxon>Pseudomonadati</taxon>
        <taxon>Thermodesulfobacteriota</taxon>
        <taxon>Desulfobacteria</taxon>
        <taxon>Desulfobacterales</taxon>
        <taxon>Desulfosarcinaceae</taxon>
        <taxon>Desulfosarcina</taxon>
    </lineage>
</organism>
<dbReference type="AlphaFoldDB" id="A0A5K7YNG9"/>
<dbReference type="SUPFAM" id="SSF56112">
    <property type="entry name" value="Protein kinase-like (PK-like)"/>
    <property type="match status" value="1"/>
</dbReference>
<dbReference type="PANTHER" id="PTHR47829">
    <property type="entry name" value="HYDROLASE, PUTATIVE (AFU_ORTHOLOGUE AFUA_1G12880)-RELATED"/>
    <property type="match status" value="1"/>
</dbReference>
<dbReference type="PANTHER" id="PTHR47829:SF1">
    <property type="entry name" value="HAD FAMILY PHOSPHATASE"/>
    <property type="match status" value="1"/>
</dbReference>
<sequence>MGSLDQAGAVRQGESLDAETIVDHLRKTLPGLDGPITIHQFHSGFSNLTYLMTVGSTELVLRRPPFGKKATTAHDMGREYRILRALKPVFPYVPEPLAYCDDPAVMGVPFYVMARLQGVILRKELPEGLMLDASDTGRLCRQWVDVLGELHRLDYRGCGLADLGNPDGYVSRQVHGWSGRFRDARTDDVPDFEPVMAWLHAGMPADHDRPALIHNDFKFDNVILDPADPTRITGVLDWEMATVGDPLMDLGASLGYWVEPGDSEELKLIGTLPTLSPGMLTRRQIVALYEKKTGTAIDHFAWYYCFGLFRLAVIAQQIYYRYYHGQTTDDRFQMLGAAVGILEKAAARVMKTGTY</sequence>
<dbReference type="Proteomes" id="UP000427906">
    <property type="component" value="Chromosome"/>
</dbReference>
<dbReference type="Gene3D" id="3.30.200.20">
    <property type="entry name" value="Phosphorylase Kinase, domain 1"/>
    <property type="match status" value="1"/>
</dbReference>
<dbReference type="InterPro" id="IPR002575">
    <property type="entry name" value="Aminoglycoside_PTrfase"/>
</dbReference>
<dbReference type="GO" id="GO:0004672">
    <property type="term" value="F:protein kinase activity"/>
    <property type="evidence" value="ECO:0007669"/>
    <property type="project" value="InterPro"/>
</dbReference>
<keyword evidence="2" id="KW-0808">Transferase</keyword>
<gene>
    <name evidence="2" type="ORF">DSCA_18140</name>
</gene>
<dbReference type="OrthoDB" id="3806873at2"/>
<dbReference type="InterPro" id="IPR041726">
    <property type="entry name" value="ACAD10_11_N"/>
</dbReference>